<name>A0A6M4GYV2_9PROT</name>
<evidence type="ECO:0000256" key="10">
    <source>
        <dbReference type="ARBA" id="ARBA00023049"/>
    </source>
</evidence>
<dbReference type="InterPro" id="IPR001915">
    <property type="entry name" value="Peptidase_M48"/>
</dbReference>
<sequence length="578" mass="63368">MVTRTEARPGPAKRESAVGLAVLALAGDAALTASQVFPIALPMLIGMLWMNNVFIYYAGAAGIVLIAWILRPSFRIDGRVLDATEAPALHAALDDLRKKIGVPGRMVVHVDGDFNASVVETRGFFGLFGTRCVMTIGVPLLAAMSRAQVLAVMAHELGHFSRRHGRFGHWIYRARSGWLEHAAYLQDSDNALDQAAVWFAKRFVPLFSRRSFEYSRRCEYEADADAARAVGGPAFASALSWIAIASVFESRRFDPELADWQAREAVPPRDYHERFARGACECPATDLRAWLDESLARPSSLVDTHPSLHERLAAIGEPAVIDVPSDSAGEALVGAAWPALLAEFNERWVREMGGGWRLEHLRLRHLGRRHGVDDLRRLHEANPADRRIACDLGAALLGAGDAAGLEILETLAREAPAFRVAAFGCVAAYYDRIGDEREARRRRTWIDNIGSEFDRAVATGQRRADDGEGRASSLPADVHALFAEALAGEPCVGAAYLLECEGQAIFSVDKPPVTIVTQTLAIALDPAKLEQHGEDETEILRRYRALFHSVVPLDQMAVVRKNFTTEDLPAGVLAHPLR</sequence>
<evidence type="ECO:0000313" key="15">
    <source>
        <dbReference type="Proteomes" id="UP000501534"/>
    </source>
</evidence>
<evidence type="ECO:0000256" key="2">
    <source>
        <dbReference type="ARBA" id="ARBA00004651"/>
    </source>
</evidence>
<keyword evidence="7 14" id="KW-0378">Hydrolase</keyword>
<evidence type="ECO:0000256" key="7">
    <source>
        <dbReference type="ARBA" id="ARBA00022801"/>
    </source>
</evidence>
<dbReference type="PANTHER" id="PTHR43221:SF1">
    <property type="entry name" value="PROTEASE HTPX"/>
    <property type="match status" value="1"/>
</dbReference>
<dbReference type="GO" id="GO:0006508">
    <property type="term" value="P:proteolysis"/>
    <property type="evidence" value="ECO:0007669"/>
    <property type="project" value="UniProtKB-KW"/>
</dbReference>
<dbReference type="PANTHER" id="PTHR43221">
    <property type="entry name" value="PROTEASE HTPX"/>
    <property type="match status" value="1"/>
</dbReference>
<dbReference type="Proteomes" id="UP000501534">
    <property type="component" value="Chromosome"/>
</dbReference>
<reference evidence="14 15" key="1">
    <citation type="submission" date="2020-04" db="EMBL/GenBank/DDBJ databases">
        <title>Usitatibacter rugosus gen. nov., sp. nov. and Usitatibacter palustris sp. nov., novel members of Usitatibacteraceae fam. nov. within the order Nitrosomonadales isolated from soil.</title>
        <authorList>
            <person name="Huber K.J."/>
            <person name="Neumann-Schaal M."/>
            <person name="Geppert A."/>
            <person name="Luckner M."/>
            <person name="Wanner G."/>
            <person name="Overmann J."/>
        </authorList>
    </citation>
    <scope>NUCLEOTIDE SEQUENCE [LARGE SCALE GENOMIC DNA]</scope>
    <source>
        <strain evidence="14 15">0125_3</strain>
    </source>
</reference>
<keyword evidence="4 14" id="KW-0645">Protease</keyword>
<organism evidence="14 15">
    <name type="scientific">Usitatibacter rugosus</name>
    <dbReference type="NCBI Taxonomy" id="2732067"/>
    <lineage>
        <taxon>Bacteria</taxon>
        <taxon>Pseudomonadati</taxon>
        <taxon>Pseudomonadota</taxon>
        <taxon>Betaproteobacteria</taxon>
        <taxon>Nitrosomonadales</taxon>
        <taxon>Usitatibacteraceae</taxon>
        <taxon>Usitatibacter</taxon>
    </lineage>
</organism>
<dbReference type="GO" id="GO:0005886">
    <property type="term" value="C:plasma membrane"/>
    <property type="evidence" value="ECO:0007669"/>
    <property type="project" value="UniProtKB-SubCell"/>
</dbReference>
<keyword evidence="6" id="KW-0479">Metal-binding</keyword>
<feature type="transmembrane region" description="Helical" evidence="12">
    <location>
        <begin position="54"/>
        <end position="70"/>
    </location>
</feature>
<keyword evidence="5 12" id="KW-0812">Transmembrane</keyword>
<comment type="cofactor">
    <cofactor evidence="1">
        <name>Zn(2+)</name>
        <dbReference type="ChEBI" id="CHEBI:29105"/>
    </cofactor>
</comment>
<dbReference type="GO" id="GO:0004222">
    <property type="term" value="F:metalloendopeptidase activity"/>
    <property type="evidence" value="ECO:0007669"/>
    <property type="project" value="InterPro"/>
</dbReference>
<dbReference type="AlphaFoldDB" id="A0A6M4GYV2"/>
<evidence type="ECO:0000259" key="13">
    <source>
        <dbReference type="Pfam" id="PF01435"/>
    </source>
</evidence>
<keyword evidence="8" id="KW-0862">Zinc</keyword>
<keyword evidence="3" id="KW-1003">Cell membrane</keyword>
<evidence type="ECO:0000256" key="4">
    <source>
        <dbReference type="ARBA" id="ARBA00022670"/>
    </source>
</evidence>
<feature type="domain" description="Peptidase M48" evidence="13">
    <location>
        <begin position="86"/>
        <end position="317"/>
    </location>
</feature>
<dbReference type="EC" id="3.4.24.-" evidence="14"/>
<dbReference type="RefSeq" id="WP_171094649.1">
    <property type="nucleotide sequence ID" value="NZ_CP053069.1"/>
</dbReference>
<dbReference type="InterPro" id="IPR050083">
    <property type="entry name" value="HtpX_protease"/>
</dbReference>
<dbReference type="Gene3D" id="3.30.2010.10">
    <property type="entry name" value="Metalloproteases ('zincins'), catalytic domain"/>
    <property type="match status" value="1"/>
</dbReference>
<evidence type="ECO:0000256" key="11">
    <source>
        <dbReference type="ARBA" id="ARBA00023136"/>
    </source>
</evidence>
<keyword evidence="9 12" id="KW-1133">Transmembrane helix</keyword>
<accession>A0A6M4GYV2</accession>
<proteinExistence type="predicted"/>
<evidence type="ECO:0000256" key="6">
    <source>
        <dbReference type="ARBA" id="ARBA00022723"/>
    </source>
</evidence>
<evidence type="ECO:0000256" key="9">
    <source>
        <dbReference type="ARBA" id="ARBA00022989"/>
    </source>
</evidence>
<dbReference type="KEGG" id="uru:DSM104443_03527"/>
<dbReference type="CDD" id="cd07328">
    <property type="entry name" value="M48_Ste24p_like"/>
    <property type="match status" value="1"/>
</dbReference>
<evidence type="ECO:0000256" key="1">
    <source>
        <dbReference type="ARBA" id="ARBA00001947"/>
    </source>
</evidence>
<evidence type="ECO:0000256" key="5">
    <source>
        <dbReference type="ARBA" id="ARBA00022692"/>
    </source>
</evidence>
<dbReference type="Pfam" id="PF01435">
    <property type="entry name" value="Peptidase_M48"/>
    <property type="match status" value="1"/>
</dbReference>
<evidence type="ECO:0000313" key="14">
    <source>
        <dbReference type="EMBL" id="QJR12441.1"/>
    </source>
</evidence>
<dbReference type="GO" id="GO:0046872">
    <property type="term" value="F:metal ion binding"/>
    <property type="evidence" value="ECO:0007669"/>
    <property type="project" value="UniProtKB-KW"/>
</dbReference>
<gene>
    <name evidence="14" type="primary">htpX_2</name>
    <name evidence="14" type="ORF">DSM104443_03527</name>
</gene>
<keyword evidence="15" id="KW-1185">Reference proteome</keyword>
<evidence type="ECO:0000256" key="12">
    <source>
        <dbReference type="SAM" id="Phobius"/>
    </source>
</evidence>
<evidence type="ECO:0000256" key="3">
    <source>
        <dbReference type="ARBA" id="ARBA00022475"/>
    </source>
</evidence>
<keyword evidence="10" id="KW-0482">Metalloprotease</keyword>
<evidence type="ECO:0000256" key="8">
    <source>
        <dbReference type="ARBA" id="ARBA00022833"/>
    </source>
</evidence>
<protein>
    <submittedName>
        <fullName evidence="14">Protease HtpX</fullName>
        <ecNumber evidence="14">3.4.24.-</ecNumber>
    </submittedName>
</protein>
<comment type="subcellular location">
    <subcellularLocation>
        <location evidence="2">Cell membrane</location>
        <topology evidence="2">Multi-pass membrane protein</topology>
    </subcellularLocation>
</comment>
<dbReference type="EMBL" id="CP053069">
    <property type="protein sequence ID" value="QJR12441.1"/>
    <property type="molecule type" value="Genomic_DNA"/>
</dbReference>
<keyword evidence="11 12" id="KW-0472">Membrane</keyword>